<evidence type="ECO:0000256" key="1">
    <source>
        <dbReference type="SAM" id="Coils"/>
    </source>
</evidence>
<dbReference type="InterPro" id="IPR013809">
    <property type="entry name" value="ENTH"/>
</dbReference>
<reference evidence="3" key="2">
    <citation type="submission" date="2024-06" db="UniProtKB">
        <authorList>
            <consortium name="EnsemblMetazoa"/>
        </authorList>
    </citation>
    <scope>IDENTIFICATION</scope>
</reference>
<dbReference type="KEGG" id="aqu:100631806"/>
<dbReference type="Proteomes" id="UP000007879">
    <property type="component" value="Unassembled WGS sequence"/>
</dbReference>
<organism evidence="3 4">
    <name type="scientific">Amphimedon queenslandica</name>
    <name type="common">Sponge</name>
    <dbReference type="NCBI Taxonomy" id="400682"/>
    <lineage>
        <taxon>Eukaryota</taxon>
        <taxon>Metazoa</taxon>
        <taxon>Porifera</taxon>
        <taxon>Demospongiae</taxon>
        <taxon>Heteroscleromorpha</taxon>
        <taxon>Haplosclerida</taxon>
        <taxon>Niphatidae</taxon>
        <taxon>Amphimedon</taxon>
    </lineage>
</organism>
<reference evidence="4" key="1">
    <citation type="journal article" date="2010" name="Nature">
        <title>The Amphimedon queenslandica genome and the evolution of animal complexity.</title>
        <authorList>
            <person name="Srivastava M."/>
            <person name="Simakov O."/>
            <person name="Chapman J."/>
            <person name="Fahey B."/>
            <person name="Gauthier M.E."/>
            <person name="Mitros T."/>
            <person name="Richards G.S."/>
            <person name="Conaco C."/>
            <person name="Dacre M."/>
            <person name="Hellsten U."/>
            <person name="Larroux C."/>
            <person name="Putnam N.H."/>
            <person name="Stanke M."/>
            <person name="Adamska M."/>
            <person name="Darling A."/>
            <person name="Degnan S.M."/>
            <person name="Oakley T.H."/>
            <person name="Plachetzki D.C."/>
            <person name="Zhai Y."/>
            <person name="Adamski M."/>
            <person name="Calcino A."/>
            <person name="Cummins S.F."/>
            <person name="Goodstein D.M."/>
            <person name="Harris C."/>
            <person name="Jackson D.J."/>
            <person name="Leys S.P."/>
            <person name="Shu S."/>
            <person name="Woodcroft B.J."/>
            <person name="Vervoort M."/>
            <person name="Kosik K.S."/>
            <person name="Manning G."/>
            <person name="Degnan B.M."/>
            <person name="Rokhsar D.S."/>
        </authorList>
    </citation>
    <scope>NUCLEOTIDE SEQUENCE [LARGE SCALE GENOMIC DNA]</scope>
</reference>
<dbReference type="PROSITE" id="PS50942">
    <property type="entry name" value="ENTH"/>
    <property type="match status" value="1"/>
</dbReference>
<sequence>NTLFNTDIQIRVDRRTTLAQLKEKLVPLIGVPPTGFKVYRVYNNQQEYEMERLTDSLMAIPSESRFVVRLGRALQVGEYRIKLFLLHISNTELFNLMMESIVAKNTPVREFKKQIIEEAKVQGIDCVLELDKMRLRKKTWRSPGTVYLDHQLIDKDIHVYADSEMYVEPLKEPEKMKLPTQMQVYVRRWRPSECSVDPTEEIILDTASPLDLKKKLSELSKIPVDAISVAKGVGSFPAEISCLDIENELEWDPAIQSISQTPFSLYDDGGVIYYKDNKEKIELSKIIELTNEITALTKFKTGILKERDDLQQSLAQSSAEKTKLSDQLKEMKKKAAALENNLKLTQIKHQENLSQMLADIASLKEFNETLLVTRDQLQKERDQKLAKSNELENEIATLTAAKTEILKERDDLQQSLAHSSAEKTKLSDQMRKIEEKVKELENSWKVSYKDVTLLHHKLGS</sequence>
<evidence type="ECO:0000313" key="3">
    <source>
        <dbReference type="EnsemblMetazoa" id="XP_019862845.1"/>
    </source>
</evidence>
<evidence type="ECO:0000313" key="4">
    <source>
        <dbReference type="Proteomes" id="UP000007879"/>
    </source>
</evidence>
<feature type="domain" description="ENTH" evidence="2">
    <location>
        <begin position="385"/>
        <end position="460"/>
    </location>
</feature>
<accession>A0AAN0K0F9</accession>
<keyword evidence="1" id="KW-0175">Coiled coil</keyword>
<keyword evidence="4" id="KW-1185">Reference proteome</keyword>
<dbReference type="Pfam" id="PF19718">
    <property type="entry name" value="USP47_C"/>
    <property type="match status" value="1"/>
</dbReference>
<protein>
    <recommendedName>
        <fullName evidence="2">ENTH domain-containing protein</fullName>
    </recommendedName>
</protein>
<dbReference type="AlphaFoldDB" id="A0AAN0K0F9"/>
<dbReference type="RefSeq" id="XP_019862845.1">
    <property type="nucleotide sequence ID" value="XM_020007286.1"/>
</dbReference>
<name>A0AAN0K0F9_AMPQE</name>
<proteinExistence type="predicted"/>
<dbReference type="GeneID" id="100631806"/>
<evidence type="ECO:0000259" key="2">
    <source>
        <dbReference type="PROSITE" id="PS50942"/>
    </source>
</evidence>
<dbReference type="EnsemblMetazoa" id="XM_020007286.1">
    <property type="protein sequence ID" value="XP_019862845.1"/>
    <property type="gene ID" value="LOC100631806"/>
</dbReference>
<feature type="coiled-coil region" evidence="1">
    <location>
        <begin position="307"/>
        <end position="443"/>
    </location>
</feature>
<dbReference type="InterPro" id="IPR045578">
    <property type="entry name" value="USP47_C"/>
</dbReference>